<proteinExistence type="predicted"/>
<feature type="non-terminal residue" evidence="5">
    <location>
        <position position="600"/>
    </location>
</feature>
<dbReference type="InterPro" id="IPR014044">
    <property type="entry name" value="CAP_dom"/>
</dbReference>
<evidence type="ECO:0000256" key="3">
    <source>
        <dbReference type="SAM" id="SignalP"/>
    </source>
</evidence>
<feature type="signal peptide" evidence="3">
    <location>
        <begin position="1"/>
        <end position="18"/>
    </location>
</feature>
<dbReference type="OrthoDB" id="414826at2759"/>
<comment type="subcellular location">
    <subcellularLocation>
        <location evidence="1">Secreted</location>
    </subcellularLocation>
</comment>
<dbReference type="PROSITE" id="PS01010">
    <property type="entry name" value="CRISP_2"/>
    <property type="match status" value="1"/>
</dbReference>
<dbReference type="Proteomes" id="UP000801492">
    <property type="component" value="Unassembled WGS sequence"/>
</dbReference>
<comment type="caution">
    <text evidence="5">The sequence shown here is derived from an EMBL/GenBank/DDBJ whole genome shotgun (WGS) entry which is preliminary data.</text>
</comment>
<dbReference type="SMART" id="SM00198">
    <property type="entry name" value="SCP"/>
    <property type="match status" value="2"/>
</dbReference>
<dbReference type="GO" id="GO:0005576">
    <property type="term" value="C:extracellular region"/>
    <property type="evidence" value="ECO:0007669"/>
    <property type="project" value="UniProtKB-SubCell"/>
</dbReference>
<reference evidence="5" key="1">
    <citation type="submission" date="2019-08" db="EMBL/GenBank/DDBJ databases">
        <title>The genome of the North American firefly Photinus pyralis.</title>
        <authorList>
            <consortium name="Photinus pyralis genome working group"/>
            <person name="Fallon T.R."/>
            <person name="Sander Lower S.E."/>
            <person name="Weng J.-K."/>
        </authorList>
    </citation>
    <scope>NUCLEOTIDE SEQUENCE</scope>
    <source>
        <strain evidence="5">TRF0915ILg1</strain>
        <tissue evidence="5">Whole body</tissue>
    </source>
</reference>
<keyword evidence="3" id="KW-0732">Signal</keyword>
<dbReference type="InterPro" id="IPR002413">
    <property type="entry name" value="V5_allergen-like"/>
</dbReference>
<name>A0A8K0FYL3_IGNLU</name>
<dbReference type="InterPro" id="IPR018244">
    <property type="entry name" value="Allrgn_V5/Tpx1_CS"/>
</dbReference>
<dbReference type="Pfam" id="PF00188">
    <property type="entry name" value="CAP"/>
    <property type="match status" value="2"/>
</dbReference>
<dbReference type="Gene3D" id="3.40.33.10">
    <property type="entry name" value="CAP"/>
    <property type="match status" value="2"/>
</dbReference>
<accession>A0A8K0FYL3</accession>
<dbReference type="AlphaFoldDB" id="A0A8K0FYL3"/>
<dbReference type="PRINTS" id="PR00838">
    <property type="entry name" value="V5ALLERGEN"/>
</dbReference>
<dbReference type="InterPro" id="IPR035940">
    <property type="entry name" value="CAP_sf"/>
</dbReference>
<sequence length="600" mass="68468">MFVYLIIISLHLFAENFALEKGPDVNYCKFPCGFRRLQVHTICKLKHRCEVSPNCRKFQNLPFSDNEKESIVYTHNKLRNYIALGNGCASVEGMWFDTASSMREIVWDRELEFQAQCWANQCTMKRESCRRKYDGQYVGQNLAWIQQESVIGAIHSFFQECKNISFHKIFNYYAEDGRGDSFTQLVYWNTTQIGCARVTYELPFQSSRRIFFVCNYAWSGNWIGKPVYITGPPASKCPRGTERHIKFKGLCTTDPSKSKIPNICRFAADRNRCIPYLSMVKNVDRLEPRINYCEDKYKCYGEVNTVCRLNHNCLQKSNCALGTQLKQSEKMLILQRHNHYRDLVARGGKGRLKMFNNKTLPPASNMRELVWDVELEFLAQCWANQCILGHDACSIKLDATSVGQNLGYGTKSIPKFITSFFDEHVNVSNASVLAHYVRDKNRTIGHFTQMVYAETTQLGCAKSTFFKMNKMQTFLVCNYAPAGNDPGLPVYLAGPPCTKCPTSCHELYPGLCKTKPSTSKEPNICDSNQPNCKKILENPGLGSSNLYTPWYLMHRKGKKSKTLGVLQKSDGISNKYSFTLMGFVAYIATSNTGDNILQNF</sequence>
<protein>
    <recommendedName>
        <fullName evidence="4">SCP domain-containing protein</fullName>
    </recommendedName>
</protein>
<evidence type="ECO:0000313" key="5">
    <source>
        <dbReference type="EMBL" id="KAF2879388.1"/>
    </source>
</evidence>
<dbReference type="PANTHER" id="PTHR10334">
    <property type="entry name" value="CYSTEINE-RICH SECRETORY PROTEIN-RELATED"/>
    <property type="match status" value="1"/>
</dbReference>
<dbReference type="EMBL" id="VTPC01091182">
    <property type="protein sequence ID" value="KAF2879388.1"/>
    <property type="molecule type" value="Genomic_DNA"/>
</dbReference>
<dbReference type="CDD" id="cd05380">
    <property type="entry name" value="CAP_euk"/>
    <property type="match status" value="2"/>
</dbReference>
<evidence type="ECO:0000256" key="2">
    <source>
        <dbReference type="ARBA" id="ARBA00022525"/>
    </source>
</evidence>
<organism evidence="5 6">
    <name type="scientific">Ignelater luminosus</name>
    <name type="common">Cucubano</name>
    <name type="synonym">Pyrophorus luminosus</name>
    <dbReference type="NCBI Taxonomy" id="2038154"/>
    <lineage>
        <taxon>Eukaryota</taxon>
        <taxon>Metazoa</taxon>
        <taxon>Ecdysozoa</taxon>
        <taxon>Arthropoda</taxon>
        <taxon>Hexapoda</taxon>
        <taxon>Insecta</taxon>
        <taxon>Pterygota</taxon>
        <taxon>Neoptera</taxon>
        <taxon>Endopterygota</taxon>
        <taxon>Coleoptera</taxon>
        <taxon>Polyphaga</taxon>
        <taxon>Elateriformia</taxon>
        <taxon>Elateroidea</taxon>
        <taxon>Elateridae</taxon>
        <taxon>Agrypninae</taxon>
        <taxon>Pyrophorini</taxon>
        <taxon>Ignelater</taxon>
    </lineage>
</organism>
<feature type="domain" description="SCP" evidence="4">
    <location>
        <begin position="66"/>
        <end position="224"/>
    </location>
</feature>
<dbReference type="PRINTS" id="PR00837">
    <property type="entry name" value="V5TPXLIKE"/>
</dbReference>
<dbReference type="SUPFAM" id="SSF55797">
    <property type="entry name" value="PR-1-like"/>
    <property type="match status" value="2"/>
</dbReference>
<evidence type="ECO:0000256" key="1">
    <source>
        <dbReference type="ARBA" id="ARBA00004613"/>
    </source>
</evidence>
<feature type="domain" description="SCP" evidence="4">
    <location>
        <begin position="328"/>
        <end position="487"/>
    </location>
</feature>
<dbReference type="InterPro" id="IPR001283">
    <property type="entry name" value="CRISP-related"/>
</dbReference>
<gene>
    <name evidence="5" type="ORF">ILUMI_26783</name>
</gene>
<keyword evidence="6" id="KW-1185">Reference proteome</keyword>
<evidence type="ECO:0000313" key="6">
    <source>
        <dbReference type="Proteomes" id="UP000801492"/>
    </source>
</evidence>
<feature type="chain" id="PRO_5035445563" description="SCP domain-containing protein" evidence="3">
    <location>
        <begin position="19"/>
        <end position="600"/>
    </location>
</feature>
<keyword evidence="2" id="KW-0964">Secreted</keyword>
<evidence type="ECO:0000259" key="4">
    <source>
        <dbReference type="SMART" id="SM00198"/>
    </source>
</evidence>